<reference evidence="1" key="1">
    <citation type="journal article" date="2020" name="Nature">
        <title>Giant virus diversity and host interactions through global metagenomics.</title>
        <authorList>
            <person name="Schulz F."/>
            <person name="Roux S."/>
            <person name="Paez-Espino D."/>
            <person name="Jungbluth S."/>
            <person name="Walsh D.A."/>
            <person name="Denef V.J."/>
            <person name="McMahon K.D."/>
            <person name="Konstantinidis K.T."/>
            <person name="Eloe-Fadrosh E.A."/>
            <person name="Kyrpides N.C."/>
            <person name="Woyke T."/>
        </authorList>
    </citation>
    <scope>NUCLEOTIDE SEQUENCE</scope>
    <source>
        <strain evidence="1">GVMAG-S-1074260-58</strain>
    </source>
</reference>
<sequence length="155" mass="17847">MAFTRFHDDPCRIKKALQESTGPGHYSIDVPGNGPSPSYMEDPYIRLQKWGGNLRSNTINLESALRGIGNTINRDYIINKSVLPDTCSQSYPSQTPFTEQPRATEPAWMIRDVQQHQFQYLPLDPQENIQIPFQHNLNTRLIERDNYTPQINCNL</sequence>
<accession>A0A6C0JZ89</accession>
<dbReference type="AlphaFoldDB" id="A0A6C0JZ89"/>
<evidence type="ECO:0000313" key="1">
    <source>
        <dbReference type="EMBL" id="QHU09094.1"/>
    </source>
</evidence>
<dbReference type="EMBL" id="MN740705">
    <property type="protein sequence ID" value="QHU09094.1"/>
    <property type="molecule type" value="Genomic_DNA"/>
</dbReference>
<name>A0A6C0JZ89_9ZZZZ</name>
<protein>
    <submittedName>
        <fullName evidence="1">Uncharacterized protein</fullName>
    </submittedName>
</protein>
<proteinExistence type="predicted"/>
<organism evidence="1">
    <name type="scientific">viral metagenome</name>
    <dbReference type="NCBI Taxonomy" id="1070528"/>
    <lineage>
        <taxon>unclassified sequences</taxon>
        <taxon>metagenomes</taxon>
        <taxon>organismal metagenomes</taxon>
    </lineage>
</organism>